<feature type="region of interest" description="Disordered" evidence="3">
    <location>
        <begin position="186"/>
        <end position="264"/>
    </location>
</feature>
<dbReference type="FunFam" id="1.10.510.10:FF:000298">
    <property type="entry name" value="Adenine nucleotide alpha hydrolase-like domain kinase"/>
    <property type="match status" value="1"/>
</dbReference>
<feature type="domain" description="Protein kinase" evidence="4">
    <location>
        <begin position="405"/>
        <end position="685"/>
    </location>
</feature>
<keyword evidence="6" id="KW-0808">Transferase</keyword>
<dbReference type="AlphaFoldDB" id="A0A6I9R178"/>
<keyword evidence="2" id="KW-0067">ATP-binding</keyword>
<dbReference type="InterPro" id="IPR008266">
    <property type="entry name" value="Tyr_kinase_AS"/>
</dbReference>
<dbReference type="InterPro" id="IPR011009">
    <property type="entry name" value="Kinase-like_dom_sf"/>
</dbReference>
<dbReference type="Proteomes" id="UP000504607">
    <property type="component" value="Chromosome 1"/>
</dbReference>
<feature type="compositionally biased region" description="Low complexity" evidence="3">
    <location>
        <begin position="276"/>
        <end position="290"/>
    </location>
</feature>
<dbReference type="InterPro" id="IPR014729">
    <property type="entry name" value="Rossmann-like_a/b/a_fold"/>
</dbReference>
<dbReference type="PANTHER" id="PTHR47989:SF14">
    <property type="entry name" value="INACTIVE PROTEIN KINASE SELMODRAFT_444075"/>
    <property type="match status" value="1"/>
</dbReference>
<sequence>MSSSLLQKRGKSDKGLDATEKVVVAVKVSKDISKTALEWALTHVVQPGDCITLLVVVPPHSSGRKLWGFPRFAGDCASGHRKSHGTTLDQKSDITDTCAQMMLRLHNVYDPNKINIKVKVVSGSPCGAVAAESKRAQANWVVLDKQLKHEEKRCMEELQCNIVVMKRSQPKVLRLNLIGSSEAEPQVSCQLPSELDKSAGETKKDMRDSRKSIRGPTVTPTSSPEVETSFTATEAGTSSVSSSDPGTSPFCVSETNGGLKREQQLTTKEIRNLNVTSSDSDSESLSPSTSLGFQPWMAEVLCGGRTSSKQVEELSQQLDSKARISKAKALLGKFSKLDQESGIGTLNYRSNLKFNGNVREAISLSKNVPLGPPPLCSICQHKAPVFGKPPRWFSYSELELATGGFSQANFLAEGGFGSVHRGVLPDGQAIAVKQHKLASSQGDQEFCSEVEVLSCAQHRNVVMLIGFCVEDRRRLLVYEYICNGSLDSHLYGRKREPLDWSARQKIAVGAARGLRYLHEECRVGCIVHRDMRPNNILITHDFEPLVGDFGLARWQPDGDQGVETRVIGTFGYLAPEYAQSGQITEKADVFSFGVVLLELITGRKAVDINRPKGQQCLTEWVRPLLEDYAIEALIDPRLGDHYSEHEVYCMLHAASLCIRRDPHARPRMSQVLRILEGDMVMEPSYISMPEYDIGNRSGRMWPDQQQHPHYSGAVRQEALEGFGGKRSYEAMKAAWEREREGVMRRC</sequence>
<dbReference type="PANTHER" id="PTHR47989">
    <property type="entry name" value="OS01G0750732 PROTEIN"/>
    <property type="match status" value="1"/>
</dbReference>
<dbReference type="OrthoDB" id="1857192at2759"/>
<dbReference type="GeneID" id="105042932"/>
<dbReference type="PROSITE" id="PS50011">
    <property type="entry name" value="PROTEIN_KINASE_DOM"/>
    <property type="match status" value="1"/>
</dbReference>
<feature type="compositionally biased region" description="Polar residues" evidence="3">
    <location>
        <begin position="218"/>
        <end position="235"/>
    </location>
</feature>
<keyword evidence="5" id="KW-1185">Reference proteome</keyword>
<dbReference type="PROSITE" id="PS00109">
    <property type="entry name" value="PROTEIN_KINASE_TYR"/>
    <property type="match status" value="1"/>
</dbReference>
<dbReference type="FunCoup" id="A0A6I9R178">
    <property type="interactions" value="1557"/>
</dbReference>
<dbReference type="InParanoid" id="A0A6I9R178"/>
<dbReference type="Gene3D" id="3.40.50.620">
    <property type="entry name" value="HUPs"/>
    <property type="match status" value="1"/>
</dbReference>
<dbReference type="FunFam" id="3.40.50.620:FF:000211">
    <property type="entry name" value="Dual-specific kinase DSK1-like"/>
    <property type="match status" value="1"/>
</dbReference>
<evidence type="ECO:0000313" key="5">
    <source>
        <dbReference type="Proteomes" id="UP000504607"/>
    </source>
</evidence>
<dbReference type="KEGG" id="egu:105042932"/>
<keyword evidence="1" id="KW-0547">Nucleotide-binding</keyword>
<dbReference type="InterPro" id="IPR001245">
    <property type="entry name" value="Ser-Thr/Tyr_kinase_cat_dom"/>
</dbReference>
<evidence type="ECO:0000256" key="1">
    <source>
        <dbReference type="ARBA" id="ARBA00022741"/>
    </source>
</evidence>
<dbReference type="Gene3D" id="1.10.510.10">
    <property type="entry name" value="Transferase(Phosphotransferase) domain 1"/>
    <property type="match status" value="1"/>
</dbReference>
<feature type="compositionally biased region" description="Low complexity" evidence="3">
    <location>
        <begin position="236"/>
        <end position="249"/>
    </location>
</feature>
<dbReference type="GO" id="GO:0005524">
    <property type="term" value="F:ATP binding"/>
    <property type="evidence" value="ECO:0007669"/>
    <property type="project" value="UniProtKB-KW"/>
</dbReference>
<dbReference type="RefSeq" id="XP_010918608.1">
    <property type="nucleotide sequence ID" value="XM_010920306.1"/>
</dbReference>
<feature type="region of interest" description="Disordered" evidence="3">
    <location>
        <begin position="271"/>
        <end position="290"/>
    </location>
</feature>
<reference evidence="6" key="1">
    <citation type="submission" date="2025-08" db="UniProtKB">
        <authorList>
            <consortium name="RefSeq"/>
        </authorList>
    </citation>
    <scope>IDENTIFICATION</scope>
</reference>
<dbReference type="FunFam" id="3.30.200.20:FF:000162">
    <property type="entry name" value="Adenine nucleotide alpha hydrolase-like domain kinase"/>
    <property type="match status" value="1"/>
</dbReference>
<evidence type="ECO:0000256" key="3">
    <source>
        <dbReference type="SAM" id="MobiDB-lite"/>
    </source>
</evidence>
<gene>
    <name evidence="6" type="primary">LOC105042932</name>
</gene>
<keyword evidence="6" id="KW-0418">Kinase</keyword>
<evidence type="ECO:0000259" key="4">
    <source>
        <dbReference type="PROSITE" id="PS50011"/>
    </source>
</evidence>
<evidence type="ECO:0000313" key="6">
    <source>
        <dbReference type="RefSeq" id="XP_010918608.1"/>
    </source>
</evidence>
<organism evidence="5 6">
    <name type="scientific">Elaeis guineensis var. tenera</name>
    <name type="common">Oil palm</name>
    <dbReference type="NCBI Taxonomy" id="51953"/>
    <lineage>
        <taxon>Eukaryota</taxon>
        <taxon>Viridiplantae</taxon>
        <taxon>Streptophyta</taxon>
        <taxon>Embryophyta</taxon>
        <taxon>Tracheophyta</taxon>
        <taxon>Spermatophyta</taxon>
        <taxon>Magnoliopsida</taxon>
        <taxon>Liliopsida</taxon>
        <taxon>Arecaceae</taxon>
        <taxon>Arecoideae</taxon>
        <taxon>Cocoseae</taxon>
        <taxon>Elaeidinae</taxon>
        <taxon>Elaeis</taxon>
    </lineage>
</organism>
<proteinExistence type="predicted"/>
<dbReference type="SUPFAM" id="SSF52402">
    <property type="entry name" value="Adenine nucleotide alpha hydrolases-like"/>
    <property type="match status" value="1"/>
</dbReference>
<feature type="compositionally biased region" description="Basic and acidic residues" evidence="3">
    <location>
        <begin position="194"/>
        <end position="211"/>
    </location>
</feature>
<dbReference type="GO" id="GO:0004672">
    <property type="term" value="F:protein kinase activity"/>
    <property type="evidence" value="ECO:0007669"/>
    <property type="project" value="InterPro"/>
</dbReference>
<name>A0A6I9R178_ELAGV</name>
<dbReference type="CDD" id="cd14066">
    <property type="entry name" value="STKc_IRAK"/>
    <property type="match status" value="1"/>
</dbReference>
<dbReference type="SUPFAM" id="SSF56112">
    <property type="entry name" value="Protein kinase-like (PK-like)"/>
    <property type="match status" value="1"/>
</dbReference>
<protein>
    <submittedName>
        <fullName evidence="6">Inactive protein kinase SELMODRAFT_444075</fullName>
    </submittedName>
</protein>
<accession>A0A6I9R178</accession>
<dbReference type="Pfam" id="PF07714">
    <property type="entry name" value="PK_Tyr_Ser-Thr"/>
    <property type="match status" value="1"/>
</dbReference>
<dbReference type="InterPro" id="IPR000719">
    <property type="entry name" value="Prot_kinase_dom"/>
</dbReference>
<evidence type="ECO:0000256" key="2">
    <source>
        <dbReference type="ARBA" id="ARBA00022840"/>
    </source>
</evidence>
<dbReference type="Gene3D" id="3.30.200.20">
    <property type="entry name" value="Phosphorylase Kinase, domain 1"/>
    <property type="match status" value="1"/>
</dbReference>
<dbReference type="CDD" id="cd00293">
    <property type="entry name" value="USP-like"/>
    <property type="match status" value="1"/>
</dbReference>